<dbReference type="PANTHER" id="PTHR24321">
    <property type="entry name" value="DEHYDROGENASES, SHORT CHAIN"/>
    <property type="match status" value="1"/>
</dbReference>
<dbReference type="EMBL" id="JACHGF010000002">
    <property type="protein sequence ID" value="MBB5283043.1"/>
    <property type="molecule type" value="Genomic_DNA"/>
</dbReference>
<dbReference type="InterPro" id="IPR036291">
    <property type="entry name" value="NAD(P)-bd_dom_sf"/>
</dbReference>
<protein>
    <submittedName>
        <fullName evidence="3">NAD(P)-dependent dehydrogenase (Short-subunit alcohol dehydrogenase family)</fullName>
    </submittedName>
</protein>
<dbReference type="InterPro" id="IPR002347">
    <property type="entry name" value="SDR_fam"/>
</dbReference>
<evidence type="ECO:0000313" key="3">
    <source>
        <dbReference type="EMBL" id="MBB5283043.1"/>
    </source>
</evidence>
<accession>A0A840TP94</accession>
<dbReference type="RefSeq" id="WP_184172104.1">
    <property type="nucleotide sequence ID" value="NZ_JACHGF010000002.1"/>
</dbReference>
<proteinExistence type="inferred from homology"/>
<dbReference type="AlphaFoldDB" id="A0A840TP94"/>
<dbReference type="CDD" id="cd05233">
    <property type="entry name" value="SDR_c"/>
    <property type="match status" value="1"/>
</dbReference>
<evidence type="ECO:0000313" key="4">
    <source>
        <dbReference type="Proteomes" id="UP000557307"/>
    </source>
</evidence>
<keyword evidence="2" id="KW-0560">Oxidoreductase</keyword>
<gene>
    <name evidence="3" type="ORF">HNQ92_001169</name>
</gene>
<name>A0A840TP94_9BACT</name>
<comment type="caution">
    <text evidence="3">The sequence shown here is derived from an EMBL/GenBank/DDBJ whole genome shotgun (WGS) entry which is preliminary data.</text>
</comment>
<dbReference type="SUPFAM" id="SSF51735">
    <property type="entry name" value="NAD(P)-binding Rossmann-fold domains"/>
    <property type="match status" value="1"/>
</dbReference>
<dbReference type="InterPro" id="IPR020904">
    <property type="entry name" value="Sc_DH/Rdtase_CS"/>
</dbReference>
<dbReference type="PRINTS" id="PR00081">
    <property type="entry name" value="GDHRDH"/>
</dbReference>
<dbReference type="Gene3D" id="3.40.50.720">
    <property type="entry name" value="NAD(P)-binding Rossmann-like Domain"/>
    <property type="match status" value="1"/>
</dbReference>
<organism evidence="3 4">
    <name type="scientific">Rhabdobacter roseus</name>
    <dbReference type="NCBI Taxonomy" id="1655419"/>
    <lineage>
        <taxon>Bacteria</taxon>
        <taxon>Pseudomonadati</taxon>
        <taxon>Bacteroidota</taxon>
        <taxon>Cytophagia</taxon>
        <taxon>Cytophagales</taxon>
        <taxon>Cytophagaceae</taxon>
        <taxon>Rhabdobacter</taxon>
    </lineage>
</organism>
<evidence type="ECO:0000256" key="1">
    <source>
        <dbReference type="ARBA" id="ARBA00006484"/>
    </source>
</evidence>
<dbReference type="NCBIfam" id="NF005559">
    <property type="entry name" value="PRK07231.1"/>
    <property type="match status" value="1"/>
</dbReference>
<dbReference type="FunFam" id="3.40.50.720:FF:000084">
    <property type="entry name" value="Short-chain dehydrogenase reductase"/>
    <property type="match status" value="1"/>
</dbReference>
<keyword evidence="4" id="KW-1185">Reference proteome</keyword>
<dbReference type="Pfam" id="PF13561">
    <property type="entry name" value="adh_short_C2"/>
    <property type="match status" value="1"/>
</dbReference>
<dbReference type="PRINTS" id="PR00080">
    <property type="entry name" value="SDRFAMILY"/>
</dbReference>
<sequence>MNQLQDKIAIVTGAASGIGKAIAERFAQEGARVMLSDLHAAPLEAATQRLLEQGYLVHALTADIAREEEVNRLIDETVAHWGGLDMLVNNAGIMDDFTPAADVSNTLWDTVLAVNLSGPFYACRKAIPVFLQQEKGVIINVASIGGLYGGRAGAAYTASKHGLIGLTKNIGYQYAPRGIRCNAIAPGGVTTNIMEHAHIHPAGFERMNAGTANNIRAAEPAEIAQLALFLASDEASFLNGTTVTADGGWTAY</sequence>
<dbReference type="PANTHER" id="PTHR24321:SF8">
    <property type="entry name" value="ESTRADIOL 17-BETA-DEHYDROGENASE 8-RELATED"/>
    <property type="match status" value="1"/>
</dbReference>
<reference evidence="3 4" key="1">
    <citation type="submission" date="2020-08" db="EMBL/GenBank/DDBJ databases">
        <title>Genomic Encyclopedia of Type Strains, Phase IV (KMG-IV): sequencing the most valuable type-strain genomes for metagenomic binning, comparative biology and taxonomic classification.</title>
        <authorList>
            <person name="Goeker M."/>
        </authorList>
    </citation>
    <scope>NUCLEOTIDE SEQUENCE [LARGE SCALE GENOMIC DNA]</scope>
    <source>
        <strain evidence="3 4">DSM 105074</strain>
    </source>
</reference>
<dbReference type="GO" id="GO:0016491">
    <property type="term" value="F:oxidoreductase activity"/>
    <property type="evidence" value="ECO:0007669"/>
    <property type="project" value="UniProtKB-KW"/>
</dbReference>
<evidence type="ECO:0000256" key="2">
    <source>
        <dbReference type="ARBA" id="ARBA00023002"/>
    </source>
</evidence>
<dbReference type="Proteomes" id="UP000557307">
    <property type="component" value="Unassembled WGS sequence"/>
</dbReference>
<comment type="similarity">
    <text evidence="1">Belongs to the short-chain dehydrogenases/reductases (SDR) family.</text>
</comment>
<dbReference type="PROSITE" id="PS00061">
    <property type="entry name" value="ADH_SHORT"/>
    <property type="match status" value="1"/>
</dbReference>